<keyword evidence="3" id="KW-1185">Reference proteome</keyword>
<gene>
    <name evidence="2" type="ORF">J2739_002703</name>
</gene>
<evidence type="ECO:0000256" key="1">
    <source>
        <dbReference type="SAM" id="MobiDB-lite"/>
    </source>
</evidence>
<proteinExistence type="predicted"/>
<sequence length="275" mass="29522">MTISATNSTSAFISKVDFTRGDDPAVILRALQGLRVGNLAKALSSGIDATSAGIQSASRDQDLSNLILRLQAMPDTPDGQSKVLATFSSGVTGMPGPQIPATTILNDLNSIEDRSLTLPKETWLYSFETPTLPAQSATPVLMSPKDVAKVKTECTLDHTEGGIDYYKKTTGSGTDQKTSYVAIYQSEGAYCAHDSDIAALISDMEARISESMALLNDQSARLNGMSGELLREIREDKPFREIAEKEDERHEERSSAALMPEVQGAPSAVPHARKG</sequence>
<feature type="region of interest" description="Disordered" evidence="1">
    <location>
        <begin position="239"/>
        <end position="275"/>
    </location>
</feature>
<evidence type="ECO:0000313" key="3">
    <source>
        <dbReference type="Proteomes" id="UP001184230"/>
    </source>
</evidence>
<name>A0ABU1NEP4_9BURK</name>
<organism evidence="2 3">
    <name type="scientific">Variovorax soli</name>
    <dbReference type="NCBI Taxonomy" id="376815"/>
    <lineage>
        <taxon>Bacteria</taxon>
        <taxon>Pseudomonadati</taxon>
        <taxon>Pseudomonadota</taxon>
        <taxon>Betaproteobacteria</taxon>
        <taxon>Burkholderiales</taxon>
        <taxon>Comamonadaceae</taxon>
        <taxon>Variovorax</taxon>
    </lineage>
</organism>
<reference evidence="2 3" key="1">
    <citation type="submission" date="2023-07" db="EMBL/GenBank/DDBJ databases">
        <title>Sorghum-associated microbial communities from plants grown in Nebraska, USA.</title>
        <authorList>
            <person name="Schachtman D."/>
        </authorList>
    </citation>
    <scope>NUCLEOTIDE SEQUENCE [LARGE SCALE GENOMIC DNA]</scope>
    <source>
        <strain evidence="2 3">DS1781</strain>
    </source>
</reference>
<evidence type="ECO:0000313" key="2">
    <source>
        <dbReference type="EMBL" id="MDR6536930.1"/>
    </source>
</evidence>
<dbReference type="EMBL" id="JAVDRF010000005">
    <property type="protein sequence ID" value="MDR6536930.1"/>
    <property type="molecule type" value="Genomic_DNA"/>
</dbReference>
<dbReference type="RefSeq" id="WP_309902405.1">
    <property type="nucleotide sequence ID" value="NZ_JAVDRF010000005.1"/>
</dbReference>
<accession>A0ABU1NEP4</accession>
<comment type="caution">
    <text evidence="2">The sequence shown here is derived from an EMBL/GenBank/DDBJ whole genome shotgun (WGS) entry which is preliminary data.</text>
</comment>
<dbReference type="Proteomes" id="UP001184230">
    <property type="component" value="Unassembled WGS sequence"/>
</dbReference>
<feature type="compositionally biased region" description="Basic and acidic residues" evidence="1">
    <location>
        <begin position="239"/>
        <end position="254"/>
    </location>
</feature>
<protein>
    <submittedName>
        <fullName evidence="2">Uncharacterized protein</fullName>
    </submittedName>
</protein>